<evidence type="ECO:0008006" key="3">
    <source>
        <dbReference type="Google" id="ProtNLM"/>
    </source>
</evidence>
<reference evidence="1" key="1">
    <citation type="submission" date="2023-03" db="EMBL/GenBank/DDBJ databases">
        <authorList>
            <person name="Shen W."/>
            <person name="Cai J."/>
        </authorList>
    </citation>
    <scope>NUCLEOTIDE SEQUENCE</scope>
    <source>
        <strain evidence="1">P96-3</strain>
    </source>
</reference>
<dbReference type="RefSeq" id="WP_311985355.1">
    <property type="nucleotide sequence ID" value="NZ_JARQBZ010000017.1"/>
</dbReference>
<comment type="caution">
    <text evidence="1">The sequence shown here is derived from an EMBL/GenBank/DDBJ whole genome shotgun (WGS) entry which is preliminary data.</text>
</comment>
<dbReference type="Proteomes" id="UP001268577">
    <property type="component" value="Unassembled WGS sequence"/>
</dbReference>
<evidence type="ECO:0000313" key="2">
    <source>
        <dbReference type="Proteomes" id="UP001268577"/>
    </source>
</evidence>
<gene>
    <name evidence="1" type="ORF">P7H70_09555</name>
</gene>
<name>A0AAW8U8I6_9ENTE</name>
<sequence>MKNFDEKIQSVNNKKFEDDYSEFLKFYKKYKIEKYTSETGIDELFTLLNILKETQKNSIDSRFISLWSILENISQYNGKGSIISKVENTFYSFEELFLLRKLLKDIWRELKNIESSDQFEDSTEDHSIIIQILHDSSNSKGNCDYNKLWESLVNIEDQEFISLLKLNYYNLYQNISIIKKINDNMRELNKYFEKLKESYAIDFMRIYRYRNIIVHNSSNLRDLEYLTTRLEKYVYSMLSVLIHHAINNHTINIKNVIFSTNKTTDNLKRSKDYKDYINIRYYLLK</sequence>
<organism evidence="1 2">
    <name type="scientific">Vagococcus carniphilus</name>
    <dbReference type="NCBI Taxonomy" id="218144"/>
    <lineage>
        <taxon>Bacteria</taxon>
        <taxon>Bacillati</taxon>
        <taxon>Bacillota</taxon>
        <taxon>Bacilli</taxon>
        <taxon>Lactobacillales</taxon>
        <taxon>Enterococcaceae</taxon>
        <taxon>Vagococcus</taxon>
    </lineage>
</organism>
<proteinExistence type="predicted"/>
<evidence type="ECO:0000313" key="1">
    <source>
        <dbReference type="EMBL" id="MDT2834306.1"/>
    </source>
</evidence>
<dbReference type="AlphaFoldDB" id="A0AAW8U8I6"/>
<protein>
    <recommendedName>
        <fullName evidence="3">Apea-like HEPN domain-containing protein</fullName>
    </recommendedName>
</protein>
<accession>A0AAW8U8I6</accession>
<dbReference type="EMBL" id="JARQBZ010000017">
    <property type="protein sequence ID" value="MDT2834306.1"/>
    <property type="molecule type" value="Genomic_DNA"/>
</dbReference>